<evidence type="ECO:0000313" key="4">
    <source>
        <dbReference type="Proteomes" id="UP001056937"/>
    </source>
</evidence>
<sequence length="130" mass="12644">MKKLILLASALALGGAAYAQDTTTPATPPTDAMTPATPDAGMAAPAPDASTPPATPDASTMPANGGGMAPGGQGMAPGSATGPNGPVSMTPTQGPTDLPTCSKTVTDNCKQGEGKGGMSHHSAKHRAHKK</sequence>
<reference evidence="3" key="1">
    <citation type="journal article" date="2022" name="Toxins">
        <title>Genomic Analysis of Sphingopyxis sp. USTB-05 for Biodegrading Cyanobacterial Hepatotoxins.</title>
        <authorList>
            <person name="Liu C."/>
            <person name="Xu Q."/>
            <person name="Zhao Z."/>
            <person name="Zhang H."/>
            <person name="Liu X."/>
            <person name="Yin C."/>
            <person name="Liu Y."/>
            <person name="Yan H."/>
        </authorList>
    </citation>
    <scope>NUCLEOTIDE SEQUENCE</scope>
    <source>
        <strain evidence="3">NBD5</strain>
    </source>
</reference>
<evidence type="ECO:0000313" key="3">
    <source>
        <dbReference type="EMBL" id="USI72293.1"/>
    </source>
</evidence>
<gene>
    <name evidence="3" type="ORF">LHA26_13465</name>
</gene>
<protein>
    <recommendedName>
        <fullName evidence="5">Fe-S oxidoreductase</fullName>
    </recommendedName>
</protein>
<feature type="region of interest" description="Disordered" evidence="1">
    <location>
        <begin position="19"/>
        <end position="130"/>
    </location>
</feature>
<proteinExistence type="predicted"/>
<dbReference type="Proteomes" id="UP001056937">
    <property type="component" value="Chromosome 1"/>
</dbReference>
<name>A0ABY4X5V8_9SPHN</name>
<feature type="compositionally biased region" description="Gly residues" evidence="1">
    <location>
        <begin position="64"/>
        <end position="75"/>
    </location>
</feature>
<dbReference type="RefSeq" id="WP_252166102.1">
    <property type="nucleotide sequence ID" value="NZ_CP084930.1"/>
</dbReference>
<evidence type="ECO:0000256" key="1">
    <source>
        <dbReference type="SAM" id="MobiDB-lite"/>
    </source>
</evidence>
<accession>A0ABY4X5V8</accession>
<feature type="signal peptide" evidence="2">
    <location>
        <begin position="1"/>
        <end position="19"/>
    </location>
</feature>
<feature type="compositionally biased region" description="Low complexity" evidence="1">
    <location>
        <begin position="19"/>
        <end position="63"/>
    </location>
</feature>
<evidence type="ECO:0000256" key="2">
    <source>
        <dbReference type="SAM" id="SignalP"/>
    </source>
</evidence>
<keyword evidence="4" id="KW-1185">Reference proteome</keyword>
<feature type="compositionally biased region" description="Basic residues" evidence="1">
    <location>
        <begin position="121"/>
        <end position="130"/>
    </location>
</feature>
<organism evidence="3 4">
    <name type="scientific">Sphingomonas morindae</name>
    <dbReference type="NCBI Taxonomy" id="1541170"/>
    <lineage>
        <taxon>Bacteria</taxon>
        <taxon>Pseudomonadati</taxon>
        <taxon>Pseudomonadota</taxon>
        <taxon>Alphaproteobacteria</taxon>
        <taxon>Sphingomonadales</taxon>
        <taxon>Sphingomonadaceae</taxon>
        <taxon>Sphingomonas</taxon>
    </lineage>
</organism>
<dbReference type="EMBL" id="CP084930">
    <property type="protein sequence ID" value="USI72293.1"/>
    <property type="molecule type" value="Genomic_DNA"/>
</dbReference>
<feature type="compositionally biased region" description="Polar residues" evidence="1">
    <location>
        <begin position="87"/>
        <end position="109"/>
    </location>
</feature>
<keyword evidence="2" id="KW-0732">Signal</keyword>
<evidence type="ECO:0008006" key="5">
    <source>
        <dbReference type="Google" id="ProtNLM"/>
    </source>
</evidence>
<feature type="chain" id="PRO_5046093361" description="Fe-S oxidoreductase" evidence="2">
    <location>
        <begin position="20"/>
        <end position="130"/>
    </location>
</feature>